<reference evidence="3 4" key="1">
    <citation type="journal article" date="2018" name="Int. J. Syst. Bacteriol.">
        <title>Oceaniradius stylonemae gen. nov., sp. nov., isolated from a red alga, Stylonema cornu-cervi.</title>
        <authorList>
            <person name="Jeong S."/>
        </authorList>
    </citation>
    <scope>NUCLEOTIDE SEQUENCE [LARGE SCALE GENOMIC DNA]</scope>
    <source>
        <strain evidence="3 4">StC1</strain>
    </source>
</reference>
<dbReference type="EMBL" id="QFWV02000008">
    <property type="protein sequence ID" value="RKF06140.1"/>
    <property type="molecule type" value="Genomic_DNA"/>
</dbReference>
<dbReference type="GO" id="GO:0003677">
    <property type="term" value="F:DNA binding"/>
    <property type="evidence" value="ECO:0007669"/>
    <property type="project" value="InterPro"/>
</dbReference>
<keyword evidence="1" id="KW-0472">Membrane</keyword>
<evidence type="ECO:0000313" key="4">
    <source>
        <dbReference type="Proteomes" id="UP000246132"/>
    </source>
</evidence>
<sequence length="148" mass="15893">MADVSRDLQWGGLTAHSGLEALVAVALVVGTMFGAVQMRRMLQQLRYAETGILAASGAFFEFIEAQFRDWRLTPAETDVALLTLKGLDISEIAAVRGAAEGTVRAQLASVYGKARVSNRGQFVSLFIEDLLQRPPVVTDGGKPNRGTA</sequence>
<keyword evidence="1" id="KW-0812">Transmembrane</keyword>
<dbReference type="SUPFAM" id="SSF46894">
    <property type="entry name" value="C-terminal effector domain of the bipartite response regulators"/>
    <property type="match status" value="1"/>
</dbReference>
<feature type="transmembrane region" description="Helical" evidence="1">
    <location>
        <begin position="15"/>
        <end position="36"/>
    </location>
</feature>
<dbReference type="AlphaFoldDB" id="A0A3A8AEQ1"/>
<dbReference type="Proteomes" id="UP000246132">
    <property type="component" value="Unassembled WGS sequence"/>
</dbReference>
<gene>
    <name evidence="3" type="ORF">DEM25_014990</name>
</gene>
<feature type="domain" description="HTH luxR-type" evidence="2">
    <location>
        <begin position="69"/>
        <end position="126"/>
    </location>
</feature>
<dbReference type="GO" id="GO:0006355">
    <property type="term" value="P:regulation of DNA-templated transcription"/>
    <property type="evidence" value="ECO:0007669"/>
    <property type="project" value="InterPro"/>
</dbReference>
<evidence type="ECO:0000256" key="1">
    <source>
        <dbReference type="SAM" id="Phobius"/>
    </source>
</evidence>
<name>A0A3A8AEQ1_9HYPH</name>
<organism evidence="3 4">
    <name type="scientific">Oceaniradius stylonematis</name>
    <dbReference type="NCBI Taxonomy" id="2184161"/>
    <lineage>
        <taxon>Bacteria</taxon>
        <taxon>Pseudomonadati</taxon>
        <taxon>Pseudomonadota</taxon>
        <taxon>Alphaproteobacteria</taxon>
        <taxon>Hyphomicrobiales</taxon>
        <taxon>Ahrensiaceae</taxon>
        <taxon>Oceaniradius</taxon>
    </lineage>
</organism>
<accession>A0A3A8AEQ1</accession>
<dbReference type="InterPro" id="IPR036388">
    <property type="entry name" value="WH-like_DNA-bd_sf"/>
</dbReference>
<dbReference type="InterPro" id="IPR016032">
    <property type="entry name" value="Sig_transdc_resp-reg_C-effctor"/>
</dbReference>
<dbReference type="InterPro" id="IPR000792">
    <property type="entry name" value="Tscrpt_reg_LuxR_C"/>
</dbReference>
<evidence type="ECO:0000313" key="3">
    <source>
        <dbReference type="EMBL" id="RKF06140.1"/>
    </source>
</evidence>
<evidence type="ECO:0000259" key="2">
    <source>
        <dbReference type="SMART" id="SM00421"/>
    </source>
</evidence>
<protein>
    <submittedName>
        <fullName evidence="3">Helix-turn-helix transcriptional regulator</fullName>
    </submittedName>
</protein>
<dbReference type="Gene3D" id="1.10.10.10">
    <property type="entry name" value="Winged helix-like DNA-binding domain superfamily/Winged helix DNA-binding domain"/>
    <property type="match status" value="1"/>
</dbReference>
<dbReference type="SMART" id="SM00421">
    <property type="entry name" value="HTH_LUXR"/>
    <property type="match status" value="1"/>
</dbReference>
<keyword evidence="1" id="KW-1133">Transmembrane helix</keyword>
<dbReference type="OrthoDB" id="5497412at2"/>
<keyword evidence="4" id="KW-1185">Reference proteome</keyword>
<comment type="caution">
    <text evidence="3">The sequence shown here is derived from an EMBL/GenBank/DDBJ whole genome shotgun (WGS) entry which is preliminary data.</text>
</comment>
<proteinExistence type="predicted"/>